<feature type="transmembrane region" description="Helical" evidence="1">
    <location>
        <begin position="129"/>
        <end position="149"/>
    </location>
</feature>
<organism evidence="3 4">
    <name type="scientific">Clostridium scindens (strain JCM 10418 / VPI 12708)</name>
    <dbReference type="NCBI Taxonomy" id="29347"/>
    <lineage>
        <taxon>Bacteria</taxon>
        <taxon>Bacillati</taxon>
        <taxon>Bacillota</taxon>
        <taxon>Clostridia</taxon>
        <taxon>Lachnospirales</taxon>
        <taxon>Lachnospiraceae</taxon>
    </lineage>
</organism>
<protein>
    <submittedName>
        <fullName evidence="3">Acyltransferase family protein</fullName>
    </submittedName>
</protein>
<comment type="caution">
    <text evidence="3">The sequence shown here is derived from an EMBL/GenBank/DDBJ whole genome shotgun (WGS) entry which is preliminary data.</text>
</comment>
<accession>A0A844F7C9</accession>
<keyword evidence="1" id="KW-0472">Membrane</keyword>
<dbReference type="Proteomes" id="UP000462363">
    <property type="component" value="Unassembled WGS sequence"/>
</dbReference>
<feature type="transmembrane region" description="Helical" evidence="1">
    <location>
        <begin position="42"/>
        <end position="64"/>
    </location>
</feature>
<dbReference type="InterPro" id="IPR002656">
    <property type="entry name" value="Acyl_transf_3_dom"/>
</dbReference>
<feature type="transmembrane region" description="Helical" evidence="1">
    <location>
        <begin position="102"/>
        <end position="122"/>
    </location>
</feature>
<name>A0A844F7C9_CLOSV</name>
<feature type="transmembrane region" description="Helical" evidence="1">
    <location>
        <begin position="257"/>
        <end position="276"/>
    </location>
</feature>
<keyword evidence="1" id="KW-0812">Transmembrane</keyword>
<feature type="transmembrane region" description="Helical" evidence="1">
    <location>
        <begin position="296"/>
        <end position="321"/>
    </location>
</feature>
<dbReference type="GO" id="GO:0016747">
    <property type="term" value="F:acyltransferase activity, transferring groups other than amino-acyl groups"/>
    <property type="evidence" value="ECO:0007669"/>
    <property type="project" value="InterPro"/>
</dbReference>
<feature type="domain" description="Acyltransferase 3" evidence="2">
    <location>
        <begin position="13"/>
        <end position="310"/>
    </location>
</feature>
<dbReference type="PANTHER" id="PTHR37312:SF1">
    <property type="entry name" value="MEMBRANE-BOUND ACYLTRANSFERASE YKRP-RELATED"/>
    <property type="match status" value="1"/>
</dbReference>
<dbReference type="RefSeq" id="WP_154322352.1">
    <property type="nucleotide sequence ID" value="NZ_CP045695.1"/>
</dbReference>
<reference evidence="3 4" key="1">
    <citation type="submission" date="2019-08" db="EMBL/GenBank/DDBJ databases">
        <title>In-depth cultivation of the pig gut microbiome towards novel bacterial diversity and tailored functional studies.</title>
        <authorList>
            <person name="Wylensek D."/>
            <person name="Hitch T.C.A."/>
            <person name="Clavel T."/>
        </authorList>
    </citation>
    <scope>NUCLEOTIDE SEQUENCE [LARGE SCALE GENOMIC DNA]</scope>
    <source>
        <strain evidence="3 4">BL-389-WT-3D</strain>
    </source>
</reference>
<feature type="transmembrane region" description="Helical" evidence="1">
    <location>
        <begin position="225"/>
        <end position="250"/>
    </location>
</feature>
<keyword evidence="1" id="KW-1133">Transmembrane helix</keyword>
<feature type="transmembrane region" description="Helical" evidence="1">
    <location>
        <begin position="12"/>
        <end position="30"/>
    </location>
</feature>
<proteinExistence type="predicted"/>
<dbReference type="EMBL" id="VUMB01000037">
    <property type="protein sequence ID" value="MSS41463.1"/>
    <property type="molecule type" value="Genomic_DNA"/>
</dbReference>
<feature type="transmembrane region" description="Helical" evidence="1">
    <location>
        <begin position="76"/>
        <end position="96"/>
    </location>
</feature>
<feature type="transmembrane region" description="Helical" evidence="1">
    <location>
        <begin position="155"/>
        <end position="175"/>
    </location>
</feature>
<evidence type="ECO:0000259" key="2">
    <source>
        <dbReference type="Pfam" id="PF01757"/>
    </source>
</evidence>
<evidence type="ECO:0000313" key="4">
    <source>
        <dbReference type="Proteomes" id="UP000462363"/>
    </source>
</evidence>
<dbReference type="AlphaFoldDB" id="A0A844F7C9"/>
<dbReference type="Pfam" id="PF01757">
    <property type="entry name" value="Acyl_transf_3"/>
    <property type="match status" value="1"/>
</dbReference>
<evidence type="ECO:0000256" key="1">
    <source>
        <dbReference type="SAM" id="Phobius"/>
    </source>
</evidence>
<sequence length="348" mass="39760">MPSGNTKKRDYLFDNYKALLIALVVIGHFIELSYKDNEFLYALKWLVVSFHMPAFIFISGYFSKRALSLGILFQKLAIPYIIYEIIYYLVYTFIIHKPTGLYLLYPKFSLWYIQALFFWRLLAPHIRKIPHYMAISILAGLLAGCLDMPDNFLSIPRTLVFFPYFLAGSAFDRSLLVRMRTLKNRMIACAGVAAFACFLAFDPFPRNLSPKIFYGRYNYDYLDQSIIEGVICRGICYGIGFAMTLAIALLMSGRRTFYSYIGTRTMAIYLFHGLAYSYLKGCTDLLRGIDTLSGSLLLILSCLLMTAAFSIPQLTTFTNAVSSLRLPRTLRVRQKDGTGKYAPNLRSI</sequence>
<evidence type="ECO:0000313" key="3">
    <source>
        <dbReference type="EMBL" id="MSS41463.1"/>
    </source>
</evidence>
<dbReference type="PANTHER" id="PTHR37312">
    <property type="entry name" value="MEMBRANE-BOUND ACYLTRANSFERASE YKRP-RELATED"/>
    <property type="match status" value="1"/>
</dbReference>
<dbReference type="InterPro" id="IPR052734">
    <property type="entry name" value="Nod_factor_acetyltransferase"/>
</dbReference>
<keyword evidence="3" id="KW-0012">Acyltransferase</keyword>
<keyword evidence="3" id="KW-0808">Transferase</keyword>
<gene>
    <name evidence="3" type="ORF">FYJ37_14235</name>
</gene>